<keyword evidence="2" id="KW-1185">Reference proteome</keyword>
<dbReference type="PANTHER" id="PTHR15430:SF1">
    <property type="entry name" value="GLOMULIN"/>
    <property type="match status" value="1"/>
</dbReference>
<reference evidence="1 2" key="1">
    <citation type="submission" date="2016-08" db="EMBL/GenBank/DDBJ databases">
        <title>A Parts List for Fungal Cellulosomes Revealed by Comparative Genomics.</title>
        <authorList>
            <consortium name="DOE Joint Genome Institute"/>
            <person name="Haitjema C.H."/>
            <person name="Gilmore S.P."/>
            <person name="Henske J.K."/>
            <person name="Solomon K.V."/>
            <person name="De Groot R."/>
            <person name="Kuo A."/>
            <person name="Mondo S.J."/>
            <person name="Salamov A.A."/>
            <person name="Labutti K."/>
            <person name="Zhao Z."/>
            <person name="Chiniquy J."/>
            <person name="Barry K."/>
            <person name="Brewer H.M."/>
            <person name="Purvine S.O."/>
            <person name="Wright A.T."/>
            <person name="Boxma B."/>
            <person name="Van Alen T."/>
            <person name="Hackstein J.H."/>
            <person name="Baker S.E."/>
            <person name="Grigoriev I.V."/>
            <person name="O'Malley M.A."/>
        </authorList>
    </citation>
    <scope>NUCLEOTIDE SEQUENCE [LARGE SCALE GENOMIC DNA]</scope>
    <source>
        <strain evidence="1 2">S4</strain>
    </source>
</reference>
<dbReference type="EMBL" id="MCFG01000104">
    <property type="protein sequence ID" value="ORX82047.1"/>
    <property type="molecule type" value="Genomic_DNA"/>
</dbReference>
<evidence type="ECO:0000313" key="2">
    <source>
        <dbReference type="Proteomes" id="UP000193944"/>
    </source>
</evidence>
<organism evidence="1 2">
    <name type="scientific">Anaeromyces robustus</name>
    <dbReference type="NCBI Taxonomy" id="1754192"/>
    <lineage>
        <taxon>Eukaryota</taxon>
        <taxon>Fungi</taxon>
        <taxon>Fungi incertae sedis</taxon>
        <taxon>Chytridiomycota</taxon>
        <taxon>Chytridiomycota incertae sedis</taxon>
        <taxon>Neocallimastigomycetes</taxon>
        <taxon>Neocallimastigales</taxon>
        <taxon>Neocallimastigaceae</taxon>
        <taxon>Anaeromyces</taxon>
    </lineage>
</organism>
<sequence length="737" mass="87400">MDNNTKEKLDKLITLIQNKCDEDYVNEFCQDIFCYILENQNVNKKLYACQYLKEKFITSADNSTNDVFDKLCWNLISVLTACIQYIDTSVDSQIKKETNIIAVELLNEFIKICSPKEMFMVYSEGISNLSEINSFNDVNEIKNETLLFNQIFQFIYISKALLKALISIKSKRKHQFMKNAITVLNKGLKSLELLSKRYNQYYFDEINNESTQNNSLYQMNEKELLNELIDFYIESIDIFISILSKEIETIPENLYYEQYNIINALTNPKTEPEIEYYLICCFLFELCDYGLAYTFTGTDKNFNKININKYNNIINNYKLKDYILTKWFSKLTTVASDLSIDISKIYYINNYEKYKDLNFSEIDMDDNKINNELPFSFGGRSVLLSSFYELNNNPDNFKPIDSLSEHQVDSLLYKIFPKVLNKEFIFYSSFDYLNELMISKQDIGVVSHVISSFDYLKQIILKQSITLSNLKNVNDINSVNLLSILKSYVLLMVTVPYSIVRDKMYILLKEFINMLTEEAKYTFIMEVIQTSYTESIIVLGIVLYKDAINEAWIEEMYGTQEIKKKNKKSILFSSEILDIVKKTLFNIESPIYSSFNTDLTFMTNDKYNKPKEKIECYLDTYEGFWKKFEILFQSLNLYSYLFLRDNKEKLIQIWNNNFNDYVELHFLNPLKEKVEKWKHYIHEQEANKDHGHDHHHYHTSNPYNYIPDCPEFQLIMMENIIDQLFSLRKDFNNQYNE</sequence>
<dbReference type="GO" id="GO:0055105">
    <property type="term" value="F:ubiquitin-protein transferase inhibitor activity"/>
    <property type="evidence" value="ECO:0007669"/>
    <property type="project" value="TreeGrafter"/>
</dbReference>
<dbReference type="AlphaFoldDB" id="A0A1Y1X8H7"/>
<dbReference type="GO" id="GO:0005737">
    <property type="term" value="C:cytoplasm"/>
    <property type="evidence" value="ECO:0007669"/>
    <property type="project" value="TreeGrafter"/>
</dbReference>
<dbReference type="STRING" id="1754192.A0A1Y1X8H7"/>
<comment type="caution">
    <text evidence="1">The sequence shown here is derived from an EMBL/GenBank/DDBJ whole genome shotgun (WGS) entry which is preliminary data.</text>
</comment>
<gene>
    <name evidence="1" type="ORF">BCR32DRAFT_267882</name>
</gene>
<dbReference type="Proteomes" id="UP000193944">
    <property type="component" value="Unassembled WGS sequence"/>
</dbReference>
<proteinExistence type="predicted"/>
<reference evidence="1 2" key="2">
    <citation type="submission" date="2016-08" db="EMBL/GenBank/DDBJ databases">
        <title>Pervasive Adenine N6-methylation of Active Genes in Fungi.</title>
        <authorList>
            <consortium name="DOE Joint Genome Institute"/>
            <person name="Mondo S.J."/>
            <person name="Dannebaum R.O."/>
            <person name="Kuo R.C."/>
            <person name="Labutti K."/>
            <person name="Haridas S."/>
            <person name="Kuo A."/>
            <person name="Salamov A."/>
            <person name="Ahrendt S.R."/>
            <person name="Lipzen A."/>
            <person name="Sullivan W."/>
            <person name="Andreopoulos W.B."/>
            <person name="Clum A."/>
            <person name="Lindquist E."/>
            <person name="Daum C."/>
            <person name="Ramamoorthy G.K."/>
            <person name="Gryganskyi A."/>
            <person name="Culley D."/>
            <person name="Magnuson J.K."/>
            <person name="James T.Y."/>
            <person name="O'Malley M.A."/>
            <person name="Stajich J.E."/>
            <person name="Spatafora J.W."/>
            <person name="Visel A."/>
            <person name="Grigoriev I.V."/>
        </authorList>
    </citation>
    <scope>NUCLEOTIDE SEQUENCE [LARGE SCALE GENOMIC DNA]</scope>
    <source>
        <strain evidence="1 2">S4</strain>
    </source>
</reference>
<dbReference type="InterPro" id="IPR013877">
    <property type="entry name" value="YAP-bd/ALF4/Glomulin"/>
</dbReference>
<dbReference type="Pfam" id="PF08568">
    <property type="entry name" value="Kinetochor_Ybp2"/>
    <property type="match status" value="1"/>
</dbReference>
<protein>
    <submittedName>
        <fullName evidence="1">Uncharacterized protein</fullName>
    </submittedName>
</protein>
<dbReference type="PANTHER" id="PTHR15430">
    <property type="entry name" value="GLOMULIN"/>
    <property type="match status" value="1"/>
</dbReference>
<name>A0A1Y1X8H7_9FUNG</name>
<evidence type="ECO:0000313" key="1">
    <source>
        <dbReference type="EMBL" id="ORX82047.1"/>
    </source>
</evidence>
<accession>A0A1Y1X8H7</accession>
<dbReference type="InterPro" id="IPR019516">
    <property type="entry name" value="Glomulin/ALF4"/>
</dbReference>
<dbReference type="OrthoDB" id="2141593at2759"/>